<organism evidence="5 6">
    <name type="scientific">Cellulomonas flavigena (strain ATCC 482 / DSM 20109 / BCRC 11376 / JCM 18109 / NBRC 3775 / NCIMB 8073 / NRS 134)</name>
    <dbReference type="NCBI Taxonomy" id="446466"/>
    <lineage>
        <taxon>Bacteria</taxon>
        <taxon>Bacillati</taxon>
        <taxon>Actinomycetota</taxon>
        <taxon>Actinomycetes</taxon>
        <taxon>Micrococcales</taxon>
        <taxon>Cellulomonadaceae</taxon>
        <taxon>Cellulomonas</taxon>
    </lineage>
</organism>
<evidence type="ECO:0000256" key="1">
    <source>
        <dbReference type="ARBA" id="ARBA00023015"/>
    </source>
</evidence>
<dbReference type="PANTHER" id="PTHR38445">
    <property type="entry name" value="HTH-TYPE TRANSCRIPTIONAL REPRESSOR YTRA"/>
    <property type="match status" value="1"/>
</dbReference>
<dbReference type="PROSITE" id="PS50949">
    <property type="entry name" value="HTH_GNTR"/>
    <property type="match status" value="1"/>
</dbReference>
<dbReference type="CDD" id="cd07377">
    <property type="entry name" value="WHTH_GntR"/>
    <property type="match status" value="1"/>
</dbReference>
<evidence type="ECO:0000313" key="6">
    <source>
        <dbReference type="Proteomes" id="UP000000849"/>
    </source>
</evidence>
<sequence>MLFRIDTTSDEPLYVQLAAQVRTAVAHGDLQAGERLPSARELAASLEMNLHTVLHAYQELRDEGLIELRRGRGAVVTADTAPDLAELSTAVDALVATARRLRVAPETVTALVKEALR</sequence>
<dbReference type="InterPro" id="IPR036388">
    <property type="entry name" value="WH-like_DNA-bd_sf"/>
</dbReference>
<keyword evidence="6" id="KW-1185">Reference proteome</keyword>
<reference evidence="5 6" key="1">
    <citation type="journal article" date="2010" name="Stand. Genomic Sci.">
        <title>Complete genome sequence of Cellulomonas flavigena type strain (134).</title>
        <authorList>
            <person name="Abt B."/>
            <person name="Foster B."/>
            <person name="Lapidus A."/>
            <person name="Clum A."/>
            <person name="Sun H."/>
            <person name="Pukall R."/>
            <person name="Lucas S."/>
            <person name="Glavina Del Rio T."/>
            <person name="Nolan M."/>
            <person name="Tice H."/>
            <person name="Cheng J.F."/>
            <person name="Pitluck S."/>
            <person name="Liolios K."/>
            <person name="Ivanova N."/>
            <person name="Mavromatis K."/>
            <person name="Ovchinnikova G."/>
            <person name="Pati A."/>
            <person name="Goodwin L."/>
            <person name="Chen A."/>
            <person name="Palaniappan K."/>
            <person name="Land M."/>
            <person name="Hauser L."/>
            <person name="Chang Y.J."/>
            <person name="Jeffries C.D."/>
            <person name="Rohde M."/>
            <person name="Goker M."/>
            <person name="Woyke T."/>
            <person name="Bristow J."/>
            <person name="Eisen J.A."/>
            <person name="Markowitz V."/>
            <person name="Hugenholtz P."/>
            <person name="Kyrpides N.C."/>
            <person name="Klenk H.P."/>
        </authorList>
    </citation>
    <scope>NUCLEOTIDE SEQUENCE [LARGE SCALE GENOMIC DNA]</scope>
    <source>
        <strain evidence="6">ATCC 482 / DSM 20109 / BCRC 11376 / JCM 18109 / NBRC 3775 / NCIMB 8073 / NRS 134</strain>
    </source>
</reference>
<feature type="domain" description="HTH gntR-type" evidence="4">
    <location>
        <begin position="11"/>
        <end position="79"/>
    </location>
</feature>
<evidence type="ECO:0000256" key="3">
    <source>
        <dbReference type="ARBA" id="ARBA00023163"/>
    </source>
</evidence>
<dbReference type="HOGENOM" id="CLU_017584_10_1_11"/>
<keyword evidence="3" id="KW-0804">Transcription</keyword>
<dbReference type="GO" id="GO:0003677">
    <property type="term" value="F:DNA binding"/>
    <property type="evidence" value="ECO:0007669"/>
    <property type="project" value="UniProtKB-KW"/>
</dbReference>
<evidence type="ECO:0000256" key="2">
    <source>
        <dbReference type="ARBA" id="ARBA00023125"/>
    </source>
</evidence>
<dbReference type="InterPro" id="IPR000524">
    <property type="entry name" value="Tscrpt_reg_HTH_GntR"/>
</dbReference>
<gene>
    <name evidence="5" type="ordered locus">Cfla_1388</name>
</gene>
<proteinExistence type="predicted"/>
<dbReference type="STRING" id="446466.Cfla_1388"/>
<dbReference type="Pfam" id="PF00392">
    <property type="entry name" value="GntR"/>
    <property type="match status" value="1"/>
</dbReference>
<dbReference type="EMBL" id="CP001964">
    <property type="protein sequence ID" value="ADG74286.1"/>
    <property type="molecule type" value="Genomic_DNA"/>
</dbReference>
<dbReference type="OrthoDB" id="3192286at2"/>
<dbReference type="AlphaFoldDB" id="D5UCH2"/>
<evidence type="ECO:0000313" key="5">
    <source>
        <dbReference type="EMBL" id="ADG74286.1"/>
    </source>
</evidence>
<dbReference type="SUPFAM" id="SSF46785">
    <property type="entry name" value="Winged helix' DNA-binding domain"/>
    <property type="match status" value="1"/>
</dbReference>
<accession>D5UCH2</accession>
<name>D5UCH2_CELFN</name>
<keyword evidence="1" id="KW-0805">Transcription regulation</keyword>
<protein>
    <submittedName>
        <fullName evidence="5">Transcriptional regulator, GntR family</fullName>
    </submittedName>
</protein>
<evidence type="ECO:0000259" key="4">
    <source>
        <dbReference type="PROSITE" id="PS50949"/>
    </source>
</evidence>
<dbReference type="Proteomes" id="UP000000849">
    <property type="component" value="Chromosome"/>
</dbReference>
<keyword evidence="2" id="KW-0238">DNA-binding</keyword>
<dbReference type="PANTHER" id="PTHR38445:SF7">
    <property type="entry name" value="GNTR-FAMILY TRANSCRIPTIONAL REGULATOR"/>
    <property type="match status" value="1"/>
</dbReference>
<dbReference type="InterPro" id="IPR036390">
    <property type="entry name" value="WH_DNA-bd_sf"/>
</dbReference>
<dbReference type="Gene3D" id="1.10.10.10">
    <property type="entry name" value="Winged helix-like DNA-binding domain superfamily/Winged helix DNA-binding domain"/>
    <property type="match status" value="1"/>
</dbReference>
<dbReference type="eggNOG" id="COG1725">
    <property type="taxonomic scope" value="Bacteria"/>
</dbReference>
<dbReference type="KEGG" id="cfl:Cfla_1388"/>
<dbReference type="GO" id="GO:0003700">
    <property type="term" value="F:DNA-binding transcription factor activity"/>
    <property type="evidence" value="ECO:0007669"/>
    <property type="project" value="InterPro"/>
</dbReference>
<dbReference type="RefSeq" id="WP_013116620.1">
    <property type="nucleotide sequence ID" value="NC_014151.1"/>
</dbReference>
<dbReference type="SMART" id="SM00345">
    <property type="entry name" value="HTH_GNTR"/>
    <property type="match status" value="1"/>
</dbReference>